<protein>
    <recommendedName>
        <fullName evidence="10">Odorant receptor</fullName>
    </recommendedName>
</protein>
<dbReference type="InterPro" id="IPR004117">
    <property type="entry name" value="7tm6_olfct_rcpt"/>
</dbReference>
<name>A0ABM1IS34_POLDO</name>
<evidence type="ECO:0000256" key="1">
    <source>
        <dbReference type="ARBA" id="ARBA00004651"/>
    </source>
</evidence>
<organism evidence="11 12">
    <name type="scientific">Polistes dominula</name>
    <name type="common">European paper wasp</name>
    <name type="synonym">Vespa dominula</name>
    <dbReference type="NCBI Taxonomy" id="743375"/>
    <lineage>
        <taxon>Eukaryota</taxon>
        <taxon>Metazoa</taxon>
        <taxon>Ecdysozoa</taxon>
        <taxon>Arthropoda</taxon>
        <taxon>Hexapoda</taxon>
        <taxon>Insecta</taxon>
        <taxon>Pterygota</taxon>
        <taxon>Neoptera</taxon>
        <taxon>Endopterygota</taxon>
        <taxon>Hymenoptera</taxon>
        <taxon>Apocrita</taxon>
        <taxon>Aculeata</taxon>
        <taxon>Vespoidea</taxon>
        <taxon>Vespidae</taxon>
        <taxon>Polistinae</taxon>
        <taxon>Polistini</taxon>
        <taxon>Polistes</taxon>
    </lineage>
</organism>
<evidence type="ECO:0000313" key="11">
    <source>
        <dbReference type="Proteomes" id="UP000694924"/>
    </source>
</evidence>
<dbReference type="PANTHER" id="PTHR21137:SF35">
    <property type="entry name" value="ODORANT RECEPTOR 19A-RELATED"/>
    <property type="match status" value="1"/>
</dbReference>
<reference evidence="12" key="1">
    <citation type="submission" date="2025-08" db="UniProtKB">
        <authorList>
            <consortium name="RefSeq"/>
        </authorList>
    </citation>
    <scope>IDENTIFICATION</scope>
    <source>
        <tissue evidence="12">Whole body</tissue>
    </source>
</reference>
<evidence type="ECO:0000256" key="2">
    <source>
        <dbReference type="ARBA" id="ARBA00022475"/>
    </source>
</evidence>
<evidence type="ECO:0000256" key="8">
    <source>
        <dbReference type="ARBA" id="ARBA00023170"/>
    </source>
</evidence>
<evidence type="ECO:0000256" key="10">
    <source>
        <dbReference type="RuleBase" id="RU351113"/>
    </source>
</evidence>
<feature type="transmembrane region" description="Helical" evidence="10">
    <location>
        <begin position="28"/>
        <end position="46"/>
    </location>
</feature>
<dbReference type="RefSeq" id="XP_015183021.1">
    <property type="nucleotide sequence ID" value="XM_015327535.1"/>
</dbReference>
<keyword evidence="7 10" id="KW-0472">Membrane</keyword>
<evidence type="ECO:0000256" key="5">
    <source>
        <dbReference type="ARBA" id="ARBA00022725"/>
    </source>
</evidence>
<comment type="subcellular location">
    <subcellularLocation>
        <location evidence="1 10">Cell membrane</location>
        <topology evidence="1 10">Multi-pass membrane protein</topology>
    </subcellularLocation>
</comment>
<keyword evidence="9 10" id="KW-0807">Transducer</keyword>
<evidence type="ECO:0000256" key="4">
    <source>
        <dbReference type="ARBA" id="ARBA00022692"/>
    </source>
</evidence>
<evidence type="ECO:0000313" key="12">
    <source>
        <dbReference type="RefSeq" id="XP_015183021.1"/>
    </source>
</evidence>
<evidence type="ECO:0000256" key="9">
    <source>
        <dbReference type="ARBA" id="ARBA00023224"/>
    </source>
</evidence>
<accession>A0ABM1IS34</accession>
<dbReference type="PANTHER" id="PTHR21137">
    <property type="entry name" value="ODORANT RECEPTOR"/>
    <property type="match status" value="1"/>
</dbReference>
<keyword evidence="6 10" id="KW-1133">Transmembrane helix</keyword>
<dbReference type="Pfam" id="PF02949">
    <property type="entry name" value="7tm_6"/>
    <property type="match status" value="1"/>
</dbReference>
<feature type="transmembrane region" description="Helical" evidence="10">
    <location>
        <begin position="293"/>
        <end position="310"/>
    </location>
</feature>
<dbReference type="GeneID" id="107069871"/>
<proteinExistence type="inferred from homology"/>
<dbReference type="Proteomes" id="UP000694924">
    <property type="component" value="Unplaced"/>
</dbReference>
<evidence type="ECO:0000256" key="7">
    <source>
        <dbReference type="ARBA" id="ARBA00023136"/>
    </source>
</evidence>
<comment type="caution">
    <text evidence="10">Lacks conserved residue(s) required for the propagation of feature annotation.</text>
</comment>
<feature type="transmembrane region" description="Helical" evidence="10">
    <location>
        <begin position="120"/>
        <end position="142"/>
    </location>
</feature>
<comment type="similarity">
    <text evidence="10">Belongs to the insect chemoreceptor superfamily. Heteromeric odorant receptor channel (TC 1.A.69) family.</text>
</comment>
<evidence type="ECO:0000256" key="3">
    <source>
        <dbReference type="ARBA" id="ARBA00022606"/>
    </source>
</evidence>
<keyword evidence="3 10" id="KW-0716">Sensory transduction</keyword>
<keyword evidence="2" id="KW-1003">Cell membrane</keyword>
<feature type="transmembrane region" description="Helical" evidence="10">
    <location>
        <begin position="52"/>
        <end position="69"/>
    </location>
</feature>
<gene>
    <name evidence="12" type="primary">LOC107069871</name>
</gene>
<keyword evidence="4 10" id="KW-0812">Transmembrane</keyword>
<feature type="transmembrane region" description="Helical" evidence="10">
    <location>
        <begin position="257"/>
        <end position="281"/>
    </location>
</feature>
<feature type="transmembrane region" description="Helical" evidence="10">
    <location>
        <begin position="173"/>
        <end position="191"/>
    </location>
</feature>
<keyword evidence="11" id="KW-1185">Reference proteome</keyword>
<keyword evidence="5 10" id="KW-0552">Olfaction</keyword>
<keyword evidence="8 10" id="KW-0675">Receptor</keyword>
<sequence length="386" mass="44179">MDIEHYVFINKKVLQFVGLYPTNKVRSIFCVLCMLLIGIPQIIQIYQDFNDLNIVLEVSSVLLMILLGISKALVCTINSTDVEILINFLLTEFWEYAINNTSYNNLGKYAMQAKNITKGYLFLIFNALLIFFTLPLIDIFILKYKGILNNDSNNFPFMASYPDSFYEFPLYEITYISQVIATVICGLLILATDTLIATAVIHTCGHFVTLQNNLNNLNKSCNMVYAILPYAVNFSKIQYIQTSHHYFRFCELMENNFSLMLLLQTISSSLIICLVGVQVSIGGLTDSTKSMKYFSYLIMALSQLLLFCFPGDQLIYESSMVSKTVYSIKWYQVSIPIKSEICMMILRSQKPCYITAGKIYVMHLENFNAILNTSLSYFMVLKNFNT</sequence>
<evidence type="ECO:0000256" key="6">
    <source>
        <dbReference type="ARBA" id="ARBA00022989"/>
    </source>
</evidence>